<dbReference type="SUPFAM" id="SSF103473">
    <property type="entry name" value="MFS general substrate transporter"/>
    <property type="match status" value="1"/>
</dbReference>
<evidence type="ECO:0000256" key="7">
    <source>
        <dbReference type="SAM" id="Phobius"/>
    </source>
</evidence>
<dbReference type="PROSITE" id="PS50850">
    <property type="entry name" value="MFS"/>
    <property type="match status" value="1"/>
</dbReference>
<keyword evidence="3" id="KW-1003">Cell membrane</keyword>
<proteinExistence type="predicted"/>
<protein>
    <submittedName>
        <fullName evidence="10">MFS transporter</fullName>
    </submittedName>
</protein>
<keyword evidence="12" id="KW-1185">Reference proteome</keyword>
<evidence type="ECO:0000313" key="11">
    <source>
        <dbReference type="Proteomes" id="UP000288943"/>
    </source>
</evidence>
<dbReference type="PANTHER" id="PTHR43124:SF10">
    <property type="entry name" value="PURINE EFFLUX PUMP PBUE"/>
    <property type="match status" value="1"/>
</dbReference>
<keyword evidence="5 7" id="KW-1133">Transmembrane helix</keyword>
<keyword evidence="6 7" id="KW-0472">Membrane</keyword>
<evidence type="ECO:0000256" key="1">
    <source>
        <dbReference type="ARBA" id="ARBA00004651"/>
    </source>
</evidence>
<evidence type="ECO:0000256" key="2">
    <source>
        <dbReference type="ARBA" id="ARBA00022448"/>
    </source>
</evidence>
<dbReference type="GO" id="GO:0005886">
    <property type="term" value="C:plasma membrane"/>
    <property type="evidence" value="ECO:0007669"/>
    <property type="project" value="UniProtKB-SubCell"/>
</dbReference>
<feature type="transmembrane region" description="Helical" evidence="7">
    <location>
        <begin position="238"/>
        <end position="256"/>
    </location>
</feature>
<reference evidence="9 12" key="2">
    <citation type="submission" date="2022-05" db="EMBL/GenBank/DDBJ databases">
        <title>Genome Sequencing of Bee-Associated Microbes.</title>
        <authorList>
            <person name="Dunlap C."/>
        </authorList>
    </citation>
    <scope>NUCLEOTIDE SEQUENCE [LARGE SCALE GENOMIC DNA]</scope>
    <source>
        <strain evidence="9 12">NRRL B-23120</strain>
    </source>
</reference>
<feature type="domain" description="Major facilitator superfamily (MFS) profile" evidence="8">
    <location>
        <begin position="3"/>
        <end position="378"/>
    </location>
</feature>
<name>A0A410WX24_9BACL</name>
<dbReference type="InterPro" id="IPR020846">
    <property type="entry name" value="MFS_dom"/>
</dbReference>
<dbReference type="GO" id="GO:0022857">
    <property type="term" value="F:transmembrane transporter activity"/>
    <property type="evidence" value="ECO:0007669"/>
    <property type="project" value="InterPro"/>
</dbReference>
<evidence type="ECO:0000259" key="8">
    <source>
        <dbReference type="PROSITE" id="PS50850"/>
    </source>
</evidence>
<feature type="transmembrane region" description="Helical" evidence="7">
    <location>
        <begin position="159"/>
        <end position="179"/>
    </location>
</feature>
<gene>
    <name evidence="9" type="ORF">M5X16_21795</name>
    <name evidence="10" type="ORF">PC41400_15450</name>
</gene>
<keyword evidence="4 7" id="KW-0812">Transmembrane</keyword>
<evidence type="ECO:0000313" key="12">
    <source>
        <dbReference type="Proteomes" id="UP001527202"/>
    </source>
</evidence>
<dbReference type="InterPro" id="IPR036259">
    <property type="entry name" value="MFS_trans_sf"/>
</dbReference>
<feature type="transmembrane region" description="Helical" evidence="7">
    <location>
        <begin position="357"/>
        <end position="375"/>
    </location>
</feature>
<dbReference type="EMBL" id="JAMDMJ010000029">
    <property type="protein sequence ID" value="MCY9598385.1"/>
    <property type="molecule type" value="Genomic_DNA"/>
</dbReference>
<feature type="transmembrane region" description="Helical" evidence="7">
    <location>
        <begin position="69"/>
        <end position="92"/>
    </location>
</feature>
<feature type="transmembrane region" description="Helical" evidence="7">
    <location>
        <begin position="263"/>
        <end position="280"/>
    </location>
</feature>
<dbReference type="CDD" id="cd17324">
    <property type="entry name" value="MFS_NepI_like"/>
    <property type="match status" value="1"/>
</dbReference>
<evidence type="ECO:0000256" key="5">
    <source>
        <dbReference type="ARBA" id="ARBA00022989"/>
    </source>
</evidence>
<sequence length="391" mass="39911">MQKVLLLTVGMFALGFDAYVVAGLLPAIGSDFNISASQSGQAVSVFTLCYALAAPIFATILAGKPVRRILLLALVVFTLANAGTALAPTYTLLLLSRAIAGIGAGLYSPLAAAAAAALVSSEKRGRALGMTLGGMSMGTVIGVPVGLLIAEQIGWRGTLWAVTALGVIAIIGITARFPNFPAAAPPSLRQRLAMMTNGRVAATVGITFITSVASLGLYTYVASVLQDLADIESITPYLWAWGIGGVIGSFSIGTLIDRTGRPRLLMTVILALMALAVFVLPVGIHYALAAFAAFVVWGATGWASQAPQQHVLLVLQPEHGPAAVALNSSANYLGSAVGSALGGAVLLAGLAPGQLPIVAGALIAAALLGQIWIVSRSQGFAKAGREEKIQS</sequence>
<dbReference type="PANTHER" id="PTHR43124">
    <property type="entry name" value="PURINE EFFLUX PUMP PBUE"/>
    <property type="match status" value="1"/>
</dbReference>
<dbReference type="RefSeq" id="WP_042225706.1">
    <property type="nucleotide sequence ID" value="NZ_CP026520.1"/>
</dbReference>
<dbReference type="InterPro" id="IPR050189">
    <property type="entry name" value="MFS_Efflux_Transporters"/>
</dbReference>
<dbReference type="KEGG" id="pchi:PC41400_15450"/>
<dbReference type="EMBL" id="CP026520">
    <property type="protein sequence ID" value="QAV18999.1"/>
    <property type="molecule type" value="Genomic_DNA"/>
</dbReference>
<dbReference type="Proteomes" id="UP001527202">
    <property type="component" value="Unassembled WGS sequence"/>
</dbReference>
<feature type="transmembrane region" description="Helical" evidence="7">
    <location>
        <begin position="98"/>
        <end position="119"/>
    </location>
</feature>
<dbReference type="GeneID" id="95376208"/>
<evidence type="ECO:0000313" key="9">
    <source>
        <dbReference type="EMBL" id="MCY9598385.1"/>
    </source>
</evidence>
<evidence type="ECO:0000256" key="3">
    <source>
        <dbReference type="ARBA" id="ARBA00022475"/>
    </source>
</evidence>
<dbReference type="AlphaFoldDB" id="A0A410WX24"/>
<evidence type="ECO:0000256" key="4">
    <source>
        <dbReference type="ARBA" id="ARBA00022692"/>
    </source>
</evidence>
<dbReference type="Pfam" id="PF07690">
    <property type="entry name" value="MFS_1"/>
    <property type="match status" value="1"/>
</dbReference>
<feature type="transmembrane region" description="Helical" evidence="7">
    <location>
        <begin position="131"/>
        <end position="153"/>
    </location>
</feature>
<reference evidence="10 11" key="1">
    <citation type="submission" date="2018-01" db="EMBL/GenBank/DDBJ databases">
        <title>The whole genome sequencing and assembly of Paenibacillus chitinolyticus KCCM 41400 strain.</title>
        <authorList>
            <person name="Kim J.-Y."/>
            <person name="Park M.-K."/>
            <person name="Lee Y.-J."/>
            <person name="Yi H."/>
            <person name="Bahn Y.-S."/>
            <person name="Kim J.F."/>
            <person name="Lee D.-W."/>
        </authorList>
    </citation>
    <scope>NUCLEOTIDE SEQUENCE [LARGE SCALE GENOMIC DNA]</scope>
    <source>
        <strain evidence="10 11">KCCM 41400</strain>
    </source>
</reference>
<comment type="subcellular location">
    <subcellularLocation>
        <location evidence="1">Cell membrane</location>
        <topology evidence="1">Multi-pass membrane protein</topology>
    </subcellularLocation>
</comment>
<dbReference type="Gene3D" id="1.20.1250.20">
    <property type="entry name" value="MFS general substrate transporter like domains"/>
    <property type="match status" value="1"/>
</dbReference>
<evidence type="ECO:0000313" key="10">
    <source>
        <dbReference type="EMBL" id="QAV18999.1"/>
    </source>
</evidence>
<keyword evidence="2" id="KW-0813">Transport</keyword>
<dbReference type="OrthoDB" id="9788453at2"/>
<feature type="transmembrane region" description="Helical" evidence="7">
    <location>
        <begin position="42"/>
        <end position="62"/>
    </location>
</feature>
<accession>A0A410WX24</accession>
<feature type="transmembrane region" description="Helical" evidence="7">
    <location>
        <begin position="200"/>
        <end position="218"/>
    </location>
</feature>
<organism evidence="10 11">
    <name type="scientific">Paenibacillus chitinolyticus</name>
    <dbReference type="NCBI Taxonomy" id="79263"/>
    <lineage>
        <taxon>Bacteria</taxon>
        <taxon>Bacillati</taxon>
        <taxon>Bacillota</taxon>
        <taxon>Bacilli</taxon>
        <taxon>Bacillales</taxon>
        <taxon>Paenibacillaceae</taxon>
        <taxon>Paenibacillus</taxon>
    </lineage>
</organism>
<dbReference type="InterPro" id="IPR011701">
    <property type="entry name" value="MFS"/>
</dbReference>
<dbReference type="Proteomes" id="UP000288943">
    <property type="component" value="Chromosome"/>
</dbReference>
<evidence type="ECO:0000256" key="6">
    <source>
        <dbReference type="ARBA" id="ARBA00023136"/>
    </source>
</evidence>